<feature type="domain" description="ABC transporter" evidence="9">
    <location>
        <begin position="300"/>
        <end position="531"/>
    </location>
</feature>
<dbReference type="SUPFAM" id="SSF52540">
    <property type="entry name" value="P-loop containing nucleoside triphosphate hydrolases"/>
    <property type="match status" value="2"/>
</dbReference>
<keyword evidence="4" id="KW-1003">Cell membrane</keyword>
<dbReference type="InterPro" id="IPR050095">
    <property type="entry name" value="ECF_ABC_transporter_ATP-bd"/>
</dbReference>
<keyword evidence="5" id="KW-0547">Nucleotide-binding</keyword>
<protein>
    <submittedName>
        <fullName evidence="10">ABC transporter ATP-binding protein</fullName>
    </submittedName>
</protein>
<dbReference type="Gene3D" id="3.40.50.300">
    <property type="entry name" value="P-loop containing nucleotide triphosphate hydrolases"/>
    <property type="match status" value="2"/>
</dbReference>
<name>A0A2M8QBU5_9CHLR</name>
<keyword evidence="6 10" id="KW-0067">ATP-binding</keyword>
<evidence type="ECO:0000256" key="2">
    <source>
        <dbReference type="ARBA" id="ARBA00005417"/>
    </source>
</evidence>
<dbReference type="Pfam" id="PF00005">
    <property type="entry name" value="ABC_tran"/>
    <property type="match status" value="2"/>
</dbReference>
<comment type="similarity">
    <text evidence="2">Belongs to the ABC transporter superfamily.</text>
</comment>
<dbReference type="GO" id="GO:0016887">
    <property type="term" value="F:ATP hydrolysis activity"/>
    <property type="evidence" value="ECO:0007669"/>
    <property type="project" value="InterPro"/>
</dbReference>
<dbReference type="PROSITE" id="PS50893">
    <property type="entry name" value="ABC_TRANSPORTER_2"/>
    <property type="match status" value="2"/>
</dbReference>
<evidence type="ECO:0000259" key="9">
    <source>
        <dbReference type="PROSITE" id="PS50893"/>
    </source>
</evidence>
<evidence type="ECO:0000256" key="6">
    <source>
        <dbReference type="ARBA" id="ARBA00022840"/>
    </source>
</evidence>
<dbReference type="GO" id="GO:0043190">
    <property type="term" value="C:ATP-binding cassette (ABC) transporter complex"/>
    <property type="evidence" value="ECO:0007669"/>
    <property type="project" value="TreeGrafter"/>
</dbReference>
<comment type="subcellular location">
    <subcellularLocation>
        <location evidence="1">Cell membrane</location>
    </subcellularLocation>
</comment>
<sequence>MIALEHLTVRYVGRRQPALADLSLTLHPGETTLLLGPSGCGKSTLALTLNGLIPHSQDVATFSGRVMVNGCDTRATPPSSLAPQVGIVFQDPEAQCVMWNVADEVAFGPENLCLPPEEIRRRVGEALAAVGMAGWEGASAWQLSGGQKQRVALASLLALRPRVIVFDEPTAHLDPQGVREVFAAIAALKQGGDHTLILIEHRLDELMPMIDRVVVLGARGELIADGAPHAVFNAHFDDLRALGVWLPQVTLLGARLGLRPLPVTLEQAELALRAYVGSAFHPIGNGHQPEFRAANGPAAIEAHALTYRYGAREALREVSFAAPEGSLWAVIGSNGAGKSTLARLLAGLLPLREGALVIRGRDARRLSARDWSRAVGLVFQNPEHQFVAATVRDELRLSARAAGLDAGRREQRVDELLERFALARYANANPFTLSHGEKRRLSVATLLITDQPILLFDEPTFGQDQQNAQAIQALLASLRAEGRTIGVITHDMALAAHAQHVLVMHQGRVLAQGAPESIFADADVLRRAQLLLPPIGELGMRLGLRPLPLTVEAFAKLAQTPAYA</sequence>
<evidence type="ECO:0000256" key="5">
    <source>
        <dbReference type="ARBA" id="ARBA00022741"/>
    </source>
</evidence>
<dbReference type="InterPro" id="IPR017871">
    <property type="entry name" value="ABC_transporter-like_CS"/>
</dbReference>
<keyword evidence="7" id="KW-1278">Translocase</keyword>
<dbReference type="PROSITE" id="PS00211">
    <property type="entry name" value="ABC_TRANSPORTER_1"/>
    <property type="match status" value="2"/>
</dbReference>
<evidence type="ECO:0000256" key="4">
    <source>
        <dbReference type="ARBA" id="ARBA00022475"/>
    </source>
</evidence>
<dbReference type="GO" id="GO:0042626">
    <property type="term" value="F:ATPase-coupled transmembrane transporter activity"/>
    <property type="evidence" value="ECO:0007669"/>
    <property type="project" value="TreeGrafter"/>
</dbReference>
<dbReference type="NCBIfam" id="NF010167">
    <property type="entry name" value="PRK13648.1"/>
    <property type="match status" value="2"/>
</dbReference>
<feature type="domain" description="ABC transporter" evidence="9">
    <location>
        <begin position="2"/>
        <end position="244"/>
    </location>
</feature>
<dbReference type="PANTHER" id="PTHR43553:SF24">
    <property type="entry name" value="ENERGY-COUPLING FACTOR TRANSPORTER ATP-BINDING PROTEIN ECFA1"/>
    <property type="match status" value="1"/>
</dbReference>
<dbReference type="GO" id="GO:0005524">
    <property type="term" value="F:ATP binding"/>
    <property type="evidence" value="ECO:0007669"/>
    <property type="project" value="UniProtKB-KW"/>
</dbReference>
<evidence type="ECO:0000256" key="7">
    <source>
        <dbReference type="ARBA" id="ARBA00022967"/>
    </source>
</evidence>
<dbReference type="PANTHER" id="PTHR43553">
    <property type="entry name" value="HEAVY METAL TRANSPORTER"/>
    <property type="match status" value="1"/>
</dbReference>
<dbReference type="SMART" id="SM00382">
    <property type="entry name" value="AAA"/>
    <property type="match status" value="2"/>
</dbReference>
<dbReference type="AlphaFoldDB" id="A0A2M8QBU5"/>
<dbReference type="FunFam" id="3.40.50.300:FF:000224">
    <property type="entry name" value="Energy-coupling factor transporter ATP-binding protein EcfA"/>
    <property type="match status" value="1"/>
</dbReference>
<dbReference type="Proteomes" id="UP000230790">
    <property type="component" value="Unassembled WGS sequence"/>
</dbReference>
<dbReference type="EMBL" id="PGTN01000058">
    <property type="protein sequence ID" value="PJF47264.1"/>
    <property type="molecule type" value="Genomic_DNA"/>
</dbReference>
<evidence type="ECO:0000313" key="11">
    <source>
        <dbReference type="Proteomes" id="UP000230790"/>
    </source>
</evidence>
<dbReference type="InterPro" id="IPR015856">
    <property type="entry name" value="ABC_transpr_CbiO/EcfA_su"/>
</dbReference>
<proteinExistence type="inferred from homology"/>
<dbReference type="InterPro" id="IPR003593">
    <property type="entry name" value="AAA+_ATPase"/>
</dbReference>
<evidence type="ECO:0000256" key="3">
    <source>
        <dbReference type="ARBA" id="ARBA00022448"/>
    </source>
</evidence>
<evidence type="ECO:0000256" key="8">
    <source>
        <dbReference type="ARBA" id="ARBA00023136"/>
    </source>
</evidence>
<gene>
    <name evidence="10" type="ORF">CUN48_09605</name>
</gene>
<keyword evidence="8" id="KW-0472">Membrane</keyword>
<dbReference type="InterPro" id="IPR003439">
    <property type="entry name" value="ABC_transporter-like_ATP-bd"/>
</dbReference>
<accession>A0A2M8QBU5</accession>
<evidence type="ECO:0000256" key="1">
    <source>
        <dbReference type="ARBA" id="ARBA00004236"/>
    </source>
</evidence>
<reference evidence="10 11" key="1">
    <citation type="submission" date="2017-11" db="EMBL/GenBank/DDBJ databases">
        <title>Evolution of Phototrophy in the Chloroflexi Phylum Driven by Horizontal Gene Transfer.</title>
        <authorList>
            <person name="Ward L.M."/>
            <person name="Hemp J."/>
            <person name="Shih P.M."/>
            <person name="Mcglynn S.E."/>
            <person name="Fischer W."/>
        </authorList>
    </citation>
    <scope>NUCLEOTIDE SEQUENCE [LARGE SCALE GENOMIC DNA]</scope>
    <source>
        <strain evidence="10">JP3_7</strain>
    </source>
</reference>
<keyword evidence="3" id="KW-0813">Transport</keyword>
<comment type="caution">
    <text evidence="10">The sequence shown here is derived from an EMBL/GenBank/DDBJ whole genome shotgun (WGS) entry which is preliminary data.</text>
</comment>
<evidence type="ECO:0000313" key="10">
    <source>
        <dbReference type="EMBL" id="PJF47264.1"/>
    </source>
</evidence>
<dbReference type="InterPro" id="IPR027417">
    <property type="entry name" value="P-loop_NTPase"/>
</dbReference>
<organism evidence="10 11">
    <name type="scientific">Candidatus Thermofonsia Clade 3 bacterium</name>
    <dbReference type="NCBI Taxonomy" id="2364212"/>
    <lineage>
        <taxon>Bacteria</taxon>
        <taxon>Bacillati</taxon>
        <taxon>Chloroflexota</taxon>
        <taxon>Candidatus Thermofontia</taxon>
        <taxon>Candidatus Thermofonsia Clade 3</taxon>
    </lineage>
</organism>
<dbReference type="CDD" id="cd03225">
    <property type="entry name" value="ABC_cobalt_CbiO_domain1"/>
    <property type="match status" value="2"/>
</dbReference>